<comment type="caution">
    <text evidence="1">The sequence shown here is derived from an EMBL/GenBank/DDBJ whole genome shotgun (WGS) entry which is preliminary data.</text>
</comment>
<dbReference type="EMBL" id="JBHSRS010000017">
    <property type="protein sequence ID" value="MFC6281199.1"/>
    <property type="molecule type" value="Genomic_DNA"/>
</dbReference>
<sequence length="77" mass="9054">MQFMRERLVQTVQQFQDSTGEDSMTVLIERRDESMGVHKVGYDRKMGLLVDGEPPSLMWYVETEDFHPLQWGPTLLH</sequence>
<evidence type="ECO:0000313" key="1">
    <source>
        <dbReference type="EMBL" id="MFC6281199.1"/>
    </source>
</evidence>
<reference evidence="2" key="1">
    <citation type="journal article" date="2019" name="Int. J. Syst. Evol. Microbiol.">
        <title>The Global Catalogue of Microorganisms (GCM) 10K type strain sequencing project: providing services to taxonomists for standard genome sequencing and annotation.</title>
        <authorList>
            <consortium name="The Broad Institute Genomics Platform"/>
            <consortium name="The Broad Institute Genome Sequencing Center for Infectious Disease"/>
            <person name="Wu L."/>
            <person name="Ma J."/>
        </authorList>
    </citation>
    <scope>NUCLEOTIDE SEQUENCE [LARGE SCALE GENOMIC DNA]</scope>
    <source>
        <strain evidence="2">CCUG 39402</strain>
    </source>
</reference>
<proteinExistence type="predicted"/>
<name>A0ABW1TUH3_9BURK</name>
<organism evidence="1 2">
    <name type="scientific">Polaromonas aquatica</name>
    <dbReference type="NCBI Taxonomy" id="332657"/>
    <lineage>
        <taxon>Bacteria</taxon>
        <taxon>Pseudomonadati</taxon>
        <taxon>Pseudomonadota</taxon>
        <taxon>Betaproteobacteria</taxon>
        <taxon>Burkholderiales</taxon>
        <taxon>Comamonadaceae</taxon>
        <taxon>Polaromonas</taxon>
    </lineage>
</organism>
<protein>
    <submittedName>
        <fullName evidence="1">Uncharacterized protein</fullName>
    </submittedName>
</protein>
<dbReference type="RefSeq" id="WP_377412989.1">
    <property type="nucleotide sequence ID" value="NZ_JBHSRS010000017.1"/>
</dbReference>
<dbReference type="Proteomes" id="UP001596270">
    <property type="component" value="Unassembled WGS sequence"/>
</dbReference>
<gene>
    <name evidence="1" type="ORF">ACFQND_08160</name>
</gene>
<evidence type="ECO:0000313" key="2">
    <source>
        <dbReference type="Proteomes" id="UP001596270"/>
    </source>
</evidence>
<accession>A0ABW1TUH3</accession>
<keyword evidence="2" id="KW-1185">Reference proteome</keyword>